<evidence type="ECO:0000256" key="5">
    <source>
        <dbReference type="PIRNR" id="PIRNR006439"/>
    </source>
</evidence>
<evidence type="ECO:0000313" key="9">
    <source>
        <dbReference type="Proteomes" id="UP000630660"/>
    </source>
</evidence>
<dbReference type="InterPro" id="IPR002880">
    <property type="entry name" value="Pyrv_Fd/Flavodoxin_OxRdtase_N"/>
</dbReference>
<keyword evidence="5" id="KW-0813">Transport</keyword>
<feature type="binding site" evidence="6">
    <location>
        <position position="565"/>
    </location>
    <ligand>
        <name>[4Fe-4S] cluster</name>
        <dbReference type="ChEBI" id="CHEBI:49883"/>
        <label>2</label>
    </ligand>
</feature>
<dbReference type="CDD" id="cd02008">
    <property type="entry name" value="TPP_IOR_alpha"/>
    <property type="match status" value="1"/>
</dbReference>
<dbReference type="GO" id="GO:0030976">
    <property type="term" value="F:thiamine pyrophosphate binding"/>
    <property type="evidence" value="ECO:0007669"/>
    <property type="project" value="InterPro"/>
</dbReference>
<dbReference type="InterPro" id="IPR017900">
    <property type="entry name" value="4Fe4S_Fe_S_CS"/>
</dbReference>
<evidence type="ECO:0000259" key="7">
    <source>
        <dbReference type="PROSITE" id="PS51379"/>
    </source>
</evidence>
<protein>
    <recommendedName>
        <fullName evidence="5">Indolepyruvate oxidoreductase subunit IorA</fullName>
        <shortName evidence="5">IOR</shortName>
        <ecNumber evidence="5">1.2.7.8</ecNumber>
    </recommendedName>
    <alternativeName>
        <fullName evidence="5">Indolepyruvate ferredoxin oxidoreductase subunit alpha</fullName>
    </alternativeName>
</protein>
<comment type="function">
    <text evidence="5">Catalyzes the ferredoxin-dependent oxidative decarboxylation of arylpyruvates.</text>
</comment>
<keyword evidence="5 6" id="KW-0004">4Fe-4S</keyword>
<dbReference type="Proteomes" id="UP000630660">
    <property type="component" value="Unassembled WGS sequence"/>
</dbReference>
<dbReference type="EC" id="1.2.7.8" evidence="5"/>
<feature type="binding site" evidence="6">
    <location>
        <position position="541"/>
    </location>
    <ligand>
        <name>[4Fe-4S] cluster</name>
        <dbReference type="ChEBI" id="CHEBI:49883"/>
        <label>1</label>
    </ligand>
</feature>
<dbReference type="InterPro" id="IPR011766">
    <property type="entry name" value="TPP_enzyme_TPP-bd"/>
</dbReference>
<feature type="domain" description="4Fe-4S ferredoxin-type" evidence="7">
    <location>
        <begin position="556"/>
        <end position="585"/>
    </location>
</feature>
<feature type="binding site" evidence="6">
    <location>
        <position position="571"/>
    </location>
    <ligand>
        <name>[4Fe-4S] cluster</name>
        <dbReference type="ChEBI" id="CHEBI:49883"/>
        <label>2</label>
    </ligand>
</feature>
<evidence type="ECO:0000313" key="8">
    <source>
        <dbReference type="EMBL" id="MBD3363684.1"/>
    </source>
</evidence>
<comment type="caution">
    <text evidence="8">The sequence shown here is derived from an EMBL/GenBank/DDBJ whole genome shotgun (WGS) entry which is preliminary data.</text>
</comment>
<dbReference type="GO" id="GO:0051539">
    <property type="term" value="F:4 iron, 4 sulfur cluster binding"/>
    <property type="evidence" value="ECO:0007669"/>
    <property type="project" value="UniProtKB-UniRule"/>
</dbReference>
<organism evidence="8 9">
    <name type="scientific">candidate division WOR-3 bacterium</name>
    <dbReference type="NCBI Taxonomy" id="2052148"/>
    <lineage>
        <taxon>Bacteria</taxon>
        <taxon>Bacteria division WOR-3</taxon>
    </lineage>
</organism>
<dbReference type="Pfam" id="PF01855">
    <property type="entry name" value="POR_N"/>
    <property type="match status" value="1"/>
</dbReference>
<dbReference type="PROSITE" id="PS51379">
    <property type="entry name" value="4FE4S_FER_2"/>
    <property type="match status" value="2"/>
</dbReference>
<dbReference type="InterPro" id="IPR045025">
    <property type="entry name" value="HACL1-like"/>
</dbReference>
<reference evidence="8" key="1">
    <citation type="submission" date="2019-11" db="EMBL/GenBank/DDBJ databases">
        <title>Microbial mats filling the niche in hypersaline microbial mats.</title>
        <authorList>
            <person name="Wong H.L."/>
            <person name="Macleod F.I."/>
            <person name="White R.A. III"/>
            <person name="Burns B.P."/>
        </authorList>
    </citation>
    <scope>NUCLEOTIDE SEQUENCE</scope>
    <source>
        <strain evidence="8">Bin_327</strain>
    </source>
</reference>
<dbReference type="CDD" id="cd07034">
    <property type="entry name" value="TPP_PYR_PFOR_IOR-alpha_like"/>
    <property type="match status" value="1"/>
</dbReference>
<dbReference type="GO" id="GO:0046872">
    <property type="term" value="F:metal ion binding"/>
    <property type="evidence" value="ECO:0007669"/>
    <property type="project" value="UniProtKB-UniRule"/>
</dbReference>
<feature type="binding site" evidence="6">
    <location>
        <position position="568"/>
    </location>
    <ligand>
        <name>[4Fe-4S] cluster</name>
        <dbReference type="ChEBI" id="CHEBI:49883"/>
        <label>2</label>
    </ligand>
</feature>
<gene>
    <name evidence="8" type="primary">iorA</name>
    <name evidence="8" type="ORF">GF359_00560</name>
</gene>
<dbReference type="FunFam" id="3.40.50.970:FF:000039">
    <property type="entry name" value="Indolepyruvate oxidoreductase subunit IorA"/>
    <property type="match status" value="1"/>
</dbReference>
<dbReference type="Pfam" id="PF02775">
    <property type="entry name" value="TPP_enzyme_C"/>
    <property type="match status" value="1"/>
</dbReference>
<dbReference type="Gene3D" id="3.40.50.970">
    <property type="match status" value="2"/>
</dbReference>
<dbReference type="Pfam" id="PF13237">
    <property type="entry name" value="Fer4_10"/>
    <property type="match status" value="1"/>
</dbReference>
<dbReference type="PANTHER" id="PTHR43710">
    <property type="entry name" value="2-HYDROXYACYL-COA LYASE"/>
    <property type="match status" value="1"/>
</dbReference>
<keyword evidence="2 5" id="KW-0560">Oxidoreductase</keyword>
<dbReference type="InterPro" id="IPR017896">
    <property type="entry name" value="4Fe4S_Fe-S-bd"/>
</dbReference>
<keyword evidence="5" id="KW-0249">Electron transport</keyword>
<dbReference type="PANTHER" id="PTHR43710:SF5">
    <property type="entry name" value="INDOLEPYRUVATE FERREDOXIN OXIDOREDUCTASE ALPHA SUBUNIT"/>
    <property type="match status" value="1"/>
</dbReference>
<dbReference type="SUPFAM" id="SSF52518">
    <property type="entry name" value="Thiamin diphosphate-binding fold (THDP-binding)"/>
    <property type="match status" value="2"/>
</dbReference>
<name>A0A9D5K7S8_UNCW3</name>
<accession>A0A9D5K7S8</accession>
<keyword evidence="1 5" id="KW-0479">Metal-binding</keyword>
<dbReference type="NCBIfam" id="TIGR03336">
    <property type="entry name" value="IOR_alpha"/>
    <property type="match status" value="1"/>
</dbReference>
<evidence type="ECO:0000256" key="2">
    <source>
        <dbReference type="ARBA" id="ARBA00023002"/>
    </source>
</evidence>
<dbReference type="AlphaFoldDB" id="A0A9D5K7S8"/>
<proteinExistence type="predicted"/>
<dbReference type="GO" id="GO:0043805">
    <property type="term" value="F:indolepyruvate ferredoxin oxidoreductase activity"/>
    <property type="evidence" value="ECO:0007669"/>
    <property type="project" value="UniProtKB-UniRule"/>
</dbReference>
<dbReference type="Gene3D" id="3.30.70.20">
    <property type="match status" value="1"/>
</dbReference>
<feature type="binding site" evidence="6">
    <location>
        <position position="535"/>
    </location>
    <ligand>
        <name>[4Fe-4S] cluster</name>
        <dbReference type="ChEBI" id="CHEBI:49883"/>
        <label>1</label>
    </ligand>
</feature>
<evidence type="ECO:0000256" key="4">
    <source>
        <dbReference type="ARBA" id="ARBA00023014"/>
    </source>
</evidence>
<sequence length="588" mass="64410">MSEKKFLSGDEAVAQGAWEAGCHVAAAYPGTPSTEILEAVVGYPDIYCEWSTNEKVAYEVALGASMAGARALYASKHVGLNVAADPFFSSAYIGSHGGLVVVTADDPSMHSSQNEQDNRYYGIAAKVPVLAPSDSQECKDFTKLAFEISEKFNIPVIVRLTTRTSHANGVVICEDRKSLPVKGYEKNVQKNLILPMFARKLHASLEERMLALKEYSDETEINRIEQGTEKAGIISDCVSYTYAKEVYPEAWHLKLGMSHPLPEKKVRELASKVEKIFIVEENDPVIENAVKAMGIDCIGKEKVPRVLELNPDRLREAFFGKKHEDIDTGDVPGRPPALCPGCTHRPVFEILSRLRPVITGDIGCYTLGALPPLNAMDTCVDMGASITAAHGIRKALDQTEDAKQKQKKVVAVIGDSTFFHSGMTGLANVAYNQSNVTVVIMDNRITAMTGHQQHPGTGKTLMGKSTVELDTTQVAKALGIKHVYEVDPYDYKKTKEVLKEAIALEEPSVVITKRACPLYDRTQWEKPYWVNEDECIGCKTCIRLGCPAISFKADKKKSYITPVLCTGCSVCSQVCPKGAIHAAEDKDN</sequence>
<feature type="domain" description="4Fe-4S ferredoxin-type" evidence="7">
    <location>
        <begin position="526"/>
        <end position="554"/>
    </location>
</feature>
<comment type="cofactor">
    <cofactor evidence="5 6">
        <name>[4Fe-4S] cluster</name>
        <dbReference type="ChEBI" id="CHEBI:49883"/>
    </cofactor>
    <text evidence="5 6">Binds 2 [4Fe-4S] clusters. In this family the first cluster has a non-standard and varying [4Fe-4S] binding motif CX(2)CX(2)CX(4-5)CP.</text>
</comment>
<feature type="binding site" evidence="6">
    <location>
        <position position="546"/>
    </location>
    <ligand>
        <name>[4Fe-4S] cluster</name>
        <dbReference type="ChEBI" id="CHEBI:49883"/>
        <label>2</label>
    </ligand>
</feature>
<evidence type="ECO:0000256" key="3">
    <source>
        <dbReference type="ARBA" id="ARBA00023004"/>
    </source>
</evidence>
<evidence type="ECO:0000256" key="6">
    <source>
        <dbReference type="PIRSR" id="PIRSR006439-50"/>
    </source>
</evidence>
<dbReference type="PROSITE" id="PS00198">
    <property type="entry name" value="4FE4S_FER_1"/>
    <property type="match status" value="1"/>
</dbReference>
<dbReference type="InterPro" id="IPR017721">
    <property type="entry name" value="IorA"/>
</dbReference>
<keyword evidence="4 5" id="KW-0411">Iron-sulfur</keyword>
<evidence type="ECO:0000256" key="1">
    <source>
        <dbReference type="ARBA" id="ARBA00022723"/>
    </source>
</evidence>
<dbReference type="InterPro" id="IPR029061">
    <property type="entry name" value="THDP-binding"/>
</dbReference>
<feature type="binding site" evidence="6">
    <location>
        <position position="575"/>
    </location>
    <ligand>
        <name>[4Fe-4S] cluster</name>
        <dbReference type="ChEBI" id="CHEBI:49883"/>
        <label>1</label>
    </ligand>
</feature>
<comment type="catalytic activity">
    <reaction evidence="5">
        <text>indole-3-pyruvate + 2 oxidized [2Fe-2S]-[ferredoxin] + CoA = (indol-3-yl)acetyl-CoA + 2 reduced [2Fe-2S]-[ferredoxin] + CO2 + H(+)</text>
        <dbReference type="Rhea" id="RHEA:12645"/>
        <dbReference type="Rhea" id="RHEA-COMP:10000"/>
        <dbReference type="Rhea" id="RHEA-COMP:10001"/>
        <dbReference type="ChEBI" id="CHEBI:15378"/>
        <dbReference type="ChEBI" id="CHEBI:16526"/>
        <dbReference type="ChEBI" id="CHEBI:17640"/>
        <dbReference type="ChEBI" id="CHEBI:33737"/>
        <dbReference type="ChEBI" id="CHEBI:33738"/>
        <dbReference type="ChEBI" id="CHEBI:57271"/>
        <dbReference type="ChEBI" id="CHEBI:57287"/>
        <dbReference type="EC" id="1.2.7.8"/>
    </reaction>
</comment>
<feature type="binding site" evidence="6">
    <location>
        <position position="538"/>
    </location>
    <ligand>
        <name>[4Fe-4S] cluster</name>
        <dbReference type="ChEBI" id="CHEBI:49883"/>
        <label>1</label>
    </ligand>
</feature>
<keyword evidence="3 5" id="KW-0408">Iron</keyword>
<dbReference type="EMBL" id="WJKJ01000016">
    <property type="protein sequence ID" value="MBD3363684.1"/>
    <property type="molecule type" value="Genomic_DNA"/>
</dbReference>
<dbReference type="PIRSF" id="PIRSF006439">
    <property type="entry name" value="Indolepyruvate_ferr_oxidored"/>
    <property type="match status" value="1"/>
</dbReference>